<proteinExistence type="predicted"/>
<evidence type="ECO:0000313" key="2">
    <source>
        <dbReference type="EMBL" id="PJK29484.1"/>
    </source>
</evidence>
<evidence type="ECO:0000259" key="1">
    <source>
        <dbReference type="Pfam" id="PF12697"/>
    </source>
</evidence>
<dbReference type="OrthoDB" id="9804723at2"/>
<dbReference type="PRINTS" id="PR00412">
    <property type="entry name" value="EPOXHYDRLASE"/>
</dbReference>
<dbReference type="Proteomes" id="UP000229498">
    <property type="component" value="Unassembled WGS sequence"/>
</dbReference>
<dbReference type="PANTHER" id="PTHR43798:SF5">
    <property type="entry name" value="MONOACYLGLYCEROL LIPASE ABHD6"/>
    <property type="match status" value="1"/>
</dbReference>
<accession>A0A2M9G1D7</accession>
<dbReference type="AlphaFoldDB" id="A0A2M9G1D7"/>
<dbReference type="RefSeq" id="WP_109793508.1">
    <property type="nucleotide sequence ID" value="NZ_PHIG01000032.1"/>
</dbReference>
<dbReference type="PRINTS" id="PR00111">
    <property type="entry name" value="ABHYDROLASE"/>
</dbReference>
<dbReference type="PANTHER" id="PTHR43798">
    <property type="entry name" value="MONOACYLGLYCEROL LIPASE"/>
    <property type="match status" value="1"/>
</dbReference>
<dbReference type="GO" id="GO:0047372">
    <property type="term" value="F:monoacylglycerol lipase activity"/>
    <property type="evidence" value="ECO:0007669"/>
    <property type="project" value="TreeGrafter"/>
</dbReference>
<dbReference type="GO" id="GO:0046464">
    <property type="term" value="P:acylglycerol catabolic process"/>
    <property type="evidence" value="ECO:0007669"/>
    <property type="project" value="TreeGrafter"/>
</dbReference>
<dbReference type="InterPro" id="IPR029058">
    <property type="entry name" value="AB_hydrolase_fold"/>
</dbReference>
<name>A0A2M9G1D7_9PROT</name>
<dbReference type="InterPro" id="IPR000639">
    <property type="entry name" value="Epox_hydrolase-like"/>
</dbReference>
<dbReference type="GO" id="GO:0016020">
    <property type="term" value="C:membrane"/>
    <property type="evidence" value="ECO:0007669"/>
    <property type="project" value="TreeGrafter"/>
</dbReference>
<comment type="caution">
    <text evidence="2">The sequence shown here is derived from an EMBL/GenBank/DDBJ whole genome shotgun (WGS) entry which is preliminary data.</text>
</comment>
<reference evidence="2 3" key="1">
    <citation type="submission" date="2017-11" db="EMBL/GenBank/DDBJ databases">
        <title>Draft genome sequence of Rhizobiales bacterium SY3-13.</title>
        <authorList>
            <person name="Sun C."/>
        </authorList>
    </citation>
    <scope>NUCLEOTIDE SEQUENCE [LARGE SCALE GENOMIC DNA]</scope>
    <source>
        <strain evidence="2 3">SY3-13</strain>
    </source>
</reference>
<dbReference type="InterPro" id="IPR000073">
    <property type="entry name" value="AB_hydrolase_1"/>
</dbReference>
<gene>
    <name evidence="2" type="ORF">CVT23_10495</name>
</gene>
<evidence type="ECO:0000313" key="3">
    <source>
        <dbReference type="Proteomes" id="UP000229498"/>
    </source>
</evidence>
<dbReference type="InterPro" id="IPR050266">
    <property type="entry name" value="AB_hydrolase_sf"/>
</dbReference>
<sequence>MSGWRAEAPDWFVEAVESPWERRYADSGGAKIHYRVRGAADAPGVVLCHGNAAHSGWWDFIAPALAQDYRVAAMDFAGMGDSEERALVTPDGFVEDIVQVIAGMDFAAPPVLVGHSFGGGMSMRLAADRPELIRGFIMMDSPVYPPDAPRNSPPRVAKRLYPSRDIALERFRLIPDQPVVTPYAVRYIAEDGVMETPKGWTWKARTNIFGHPAFGPAFWAEQRDYFPRVQAPTTVFWGAESTLCTPATMEFMKSIAPPGTGFVEMPGAYHHLLLDKPQETAAMLKQMIAGY</sequence>
<dbReference type="SUPFAM" id="SSF53474">
    <property type="entry name" value="alpha/beta-Hydrolases"/>
    <property type="match status" value="1"/>
</dbReference>
<dbReference type="Pfam" id="PF12697">
    <property type="entry name" value="Abhydrolase_6"/>
    <property type="match status" value="1"/>
</dbReference>
<dbReference type="Gene3D" id="3.40.50.1820">
    <property type="entry name" value="alpha/beta hydrolase"/>
    <property type="match status" value="1"/>
</dbReference>
<feature type="domain" description="AB hydrolase-1" evidence="1">
    <location>
        <begin position="45"/>
        <end position="282"/>
    </location>
</feature>
<keyword evidence="3" id="KW-1185">Reference proteome</keyword>
<dbReference type="EMBL" id="PHIG01000032">
    <property type="protein sequence ID" value="PJK29484.1"/>
    <property type="molecule type" value="Genomic_DNA"/>
</dbReference>
<organism evidence="2 3">
    <name type="scientific">Minwuia thermotolerans</name>
    <dbReference type="NCBI Taxonomy" id="2056226"/>
    <lineage>
        <taxon>Bacteria</taxon>
        <taxon>Pseudomonadati</taxon>
        <taxon>Pseudomonadota</taxon>
        <taxon>Alphaproteobacteria</taxon>
        <taxon>Minwuiales</taxon>
        <taxon>Minwuiaceae</taxon>
        <taxon>Minwuia</taxon>
    </lineage>
</organism>
<protein>
    <recommendedName>
        <fullName evidence="1">AB hydrolase-1 domain-containing protein</fullName>
    </recommendedName>
</protein>